<evidence type="ECO:0000313" key="1">
    <source>
        <dbReference type="EMBL" id="GBN61008.1"/>
    </source>
</evidence>
<dbReference type="AlphaFoldDB" id="A0A4Y2QA15"/>
<dbReference type="Proteomes" id="UP000499080">
    <property type="component" value="Unassembled WGS sequence"/>
</dbReference>
<gene>
    <name evidence="1" type="ORF">AVEN_199602_1</name>
</gene>
<comment type="caution">
    <text evidence="1">The sequence shown here is derived from an EMBL/GenBank/DDBJ whole genome shotgun (WGS) entry which is preliminary data.</text>
</comment>
<dbReference type="EMBL" id="BGPR01137911">
    <property type="protein sequence ID" value="GBN61008.1"/>
    <property type="molecule type" value="Genomic_DNA"/>
</dbReference>
<proteinExistence type="predicted"/>
<reference evidence="1 2" key="1">
    <citation type="journal article" date="2019" name="Sci. Rep.">
        <title>Orb-weaving spider Araneus ventricosus genome elucidates the spidroin gene catalogue.</title>
        <authorList>
            <person name="Kono N."/>
            <person name="Nakamura H."/>
            <person name="Ohtoshi R."/>
            <person name="Moran D.A.P."/>
            <person name="Shinohara A."/>
            <person name="Yoshida Y."/>
            <person name="Fujiwara M."/>
            <person name="Mori M."/>
            <person name="Tomita M."/>
            <person name="Arakawa K."/>
        </authorList>
    </citation>
    <scope>NUCLEOTIDE SEQUENCE [LARGE SCALE GENOMIC DNA]</scope>
</reference>
<organism evidence="1 2">
    <name type="scientific">Araneus ventricosus</name>
    <name type="common">Orbweaver spider</name>
    <name type="synonym">Epeira ventricosa</name>
    <dbReference type="NCBI Taxonomy" id="182803"/>
    <lineage>
        <taxon>Eukaryota</taxon>
        <taxon>Metazoa</taxon>
        <taxon>Ecdysozoa</taxon>
        <taxon>Arthropoda</taxon>
        <taxon>Chelicerata</taxon>
        <taxon>Arachnida</taxon>
        <taxon>Araneae</taxon>
        <taxon>Araneomorphae</taxon>
        <taxon>Entelegynae</taxon>
        <taxon>Araneoidea</taxon>
        <taxon>Araneidae</taxon>
        <taxon>Araneus</taxon>
    </lineage>
</organism>
<name>A0A4Y2QA15_ARAVE</name>
<evidence type="ECO:0000313" key="2">
    <source>
        <dbReference type="Proteomes" id="UP000499080"/>
    </source>
</evidence>
<protein>
    <submittedName>
        <fullName evidence="1">Uncharacterized protein</fullName>
    </submittedName>
</protein>
<accession>A0A4Y2QA15</accession>
<sequence>MNKHFNVNLNFLFSEILAGFNYKYPTSAFILGFRFLETALADAAVLAGLAPLDDGFFYTACGVIRTQLRFLTNVILEREKLALDPCGDHTSKPSGLRCAPQ</sequence>
<keyword evidence="2" id="KW-1185">Reference proteome</keyword>